<dbReference type="RefSeq" id="WP_082103551.1">
    <property type="nucleotide sequence ID" value="NZ_LAYJ01000115.1"/>
</dbReference>
<keyword evidence="6" id="KW-0238">DNA-binding</keyword>
<evidence type="ECO:0000256" key="4">
    <source>
        <dbReference type="ARBA" id="ARBA00022691"/>
    </source>
</evidence>
<evidence type="ECO:0000256" key="2">
    <source>
        <dbReference type="ARBA" id="ARBA00022603"/>
    </source>
</evidence>
<evidence type="ECO:0000256" key="3">
    <source>
        <dbReference type="ARBA" id="ARBA00022679"/>
    </source>
</evidence>
<organism evidence="11 12">
    <name type="scientific">Christensenella hongkongensis</name>
    <dbReference type="NCBI Taxonomy" id="270498"/>
    <lineage>
        <taxon>Bacteria</taxon>
        <taxon>Bacillati</taxon>
        <taxon>Bacillota</taxon>
        <taxon>Clostridia</taxon>
        <taxon>Christensenellales</taxon>
        <taxon>Christensenellaceae</taxon>
        <taxon>Christensenella</taxon>
    </lineage>
</organism>
<dbReference type="OrthoDB" id="9773571at2"/>
<dbReference type="Gene3D" id="3.40.50.150">
    <property type="entry name" value="Vaccinia Virus protein VP39"/>
    <property type="match status" value="1"/>
</dbReference>
<evidence type="ECO:0000256" key="9">
    <source>
        <dbReference type="SAM" id="MobiDB-lite"/>
    </source>
</evidence>
<keyword evidence="5" id="KW-0680">Restriction system</keyword>
<keyword evidence="12" id="KW-1185">Reference proteome</keyword>
<evidence type="ECO:0000256" key="7">
    <source>
        <dbReference type="ARBA" id="ARBA00049120"/>
    </source>
</evidence>
<name>A0A0M2NCP8_9FIRM</name>
<dbReference type="GO" id="GO:0008170">
    <property type="term" value="F:N-methyltransferase activity"/>
    <property type="evidence" value="ECO:0007669"/>
    <property type="project" value="InterPro"/>
</dbReference>
<sequence>MLKLNRVLQGDAYTVLKSLPANCIDSCVTSPPYYNLRDYEIKGQIGKERTPEEYIARLVEVFVEVKRVLCNDGTLWIVIGDSYAGSHQGRNKDGIRNKTVHNYKQGTNMGTVIGKITPTTGAESCKPKDLIGIPWMLAFALRDAGFYLRQEIIWYKVNPMPESVRDRCTKAHETVFLLSKSRKYYYDAKAIAEPMAQSSRMRLSQDVDRQKGSMRVPGKINGNMKAVAPKYCIKSENGEQTILRNKHSVWTIATQPFGGEHFATYPPELARQCILASCPVGGTVLDPFLGSGTTAFVAFNHGRNYLGIELNPQSVELANQRIREETGQLSIWNQELLTNNEDEVMLKAEKDSTQEQQ</sequence>
<dbReference type="PATRIC" id="fig|270498.16.peg.1362"/>
<keyword evidence="3 11" id="KW-0808">Transferase</keyword>
<proteinExistence type="inferred from homology"/>
<dbReference type="AlphaFoldDB" id="A0A0M2NCP8"/>
<evidence type="ECO:0000313" key="11">
    <source>
        <dbReference type="EMBL" id="KKI49998.1"/>
    </source>
</evidence>
<feature type="domain" description="DNA methylase N-4/N-6" evidence="10">
    <location>
        <begin position="24"/>
        <end position="319"/>
    </location>
</feature>
<keyword evidence="4" id="KW-0949">S-adenosyl-L-methionine</keyword>
<evidence type="ECO:0000256" key="6">
    <source>
        <dbReference type="ARBA" id="ARBA00023125"/>
    </source>
</evidence>
<dbReference type="PROSITE" id="PS00093">
    <property type="entry name" value="N4_MTASE"/>
    <property type="match status" value="1"/>
</dbReference>
<comment type="catalytic activity">
    <reaction evidence="7">
        <text>a 2'-deoxycytidine in DNA + S-adenosyl-L-methionine = an N(4)-methyl-2'-deoxycytidine in DNA + S-adenosyl-L-homocysteine + H(+)</text>
        <dbReference type="Rhea" id="RHEA:16857"/>
        <dbReference type="Rhea" id="RHEA-COMP:11369"/>
        <dbReference type="Rhea" id="RHEA-COMP:13674"/>
        <dbReference type="ChEBI" id="CHEBI:15378"/>
        <dbReference type="ChEBI" id="CHEBI:57856"/>
        <dbReference type="ChEBI" id="CHEBI:59789"/>
        <dbReference type="ChEBI" id="CHEBI:85452"/>
        <dbReference type="ChEBI" id="CHEBI:137933"/>
        <dbReference type="EC" id="2.1.1.113"/>
    </reaction>
</comment>
<dbReference type="GO" id="GO:0009307">
    <property type="term" value="P:DNA restriction-modification system"/>
    <property type="evidence" value="ECO:0007669"/>
    <property type="project" value="UniProtKB-KW"/>
</dbReference>
<evidence type="ECO:0000256" key="5">
    <source>
        <dbReference type="ARBA" id="ARBA00022747"/>
    </source>
</evidence>
<protein>
    <recommendedName>
        <fullName evidence="8">Methyltransferase</fullName>
        <ecNumber evidence="8">2.1.1.-</ecNumber>
    </recommendedName>
</protein>
<dbReference type="SUPFAM" id="SSF53335">
    <property type="entry name" value="S-adenosyl-L-methionine-dependent methyltransferases"/>
    <property type="match status" value="1"/>
</dbReference>
<comment type="similarity">
    <text evidence="1">Belongs to the N(4)/N(6)-methyltransferase family. N(4) subfamily.</text>
</comment>
<dbReference type="Pfam" id="PF01555">
    <property type="entry name" value="N6_N4_Mtase"/>
    <property type="match status" value="1"/>
</dbReference>
<dbReference type="InterPro" id="IPR029063">
    <property type="entry name" value="SAM-dependent_MTases_sf"/>
</dbReference>
<evidence type="ECO:0000256" key="1">
    <source>
        <dbReference type="ARBA" id="ARBA00010203"/>
    </source>
</evidence>
<dbReference type="GO" id="GO:0032259">
    <property type="term" value="P:methylation"/>
    <property type="evidence" value="ECO:0007669"/>
    <property type="project" value="UniProtKB-KW"/>
</dbReference>
<keyword evidence="2 11" id="KW-0489">Methyltransferase</keyword>
<dbReference type="STRING" id="270498.CHK_2614"/>
<dbReference type="PRINTS" id="PR00508">
    <property type="entry name" value="S21N4MTFRASE"/>
</dbReference>
<dbReference type="InterPro" id="IPR001091">
    <property type="entry name" value="RM_Methyltransferase"/>
</dbReference>
<evidence type="ECO:0000256" key="8">
    <source>
        <dbReference type="RuleBase" id="RU362026"/>
    </source>
</evidence>
<dbReference type="EC" id="2.1.1.-" evidence="8"/>
<dbReference type="Proteomes" id="UP000034076">
    <property type="component" value="Unassembled WGS sequence"/>
</dbReference>
<gene>
    <name evidence="11" type="ORF">CHK_2614</name>
</gene>
<accession>A0A0M2NCP8</accession>
<dbReference type="InterPro" id="IPR017985">
    <property type="entry name" value="MeTrfase_CN4_CS"/>
</dbReference>
<feature type="region of interest" description="Disordered" evidence="9">
    <location>
        <begin position="200"/>
        <end position="219"/>
    </location>
</feature>
<evidence type="ECO:0000313" key="12">
    <source>
        <dbReference type="Proteomes" id="UP000034076"/>
    </source>
</evidence>
<dbReference type="InterPro" id="IPR002941">
    <property type="entry name" value="DNA_methylase_N4/N6"/>
</dbReference>
<evidence type="ECO:0000259" key="10">
    <source>
        <dbReference type="Pfam" id="PF01555"/>
    </source>
</evidence>
<dbReference type="GO" id="GO:0015667">
    <property type="term" value="F:site-specific DNA-methyltransferase (cytosine-N4-specific) activity"/>
    <property type="evidence" value="ECO:0007669"/>
    <property type="project" value="UniProtKB-EC"/>
</dbReference>
<dbReference type="REBASE" id="115617">
    <property type="entry name" value="M.ChoHKU16ORF2614P"/>
</dbReference>
<reference evidence="11 12" key="1">
    <citation type="submission" date="2015-04" db="EMBL/GenBank/DDBJ databases">
        <title>Draft genome sequence of bacteremic isolate Catabacter hongkongensis type strain HKU16T.</title>
        <authorList>
            <person name="Lau S.K."/>
            <person name="Teng J.L."/>
            <person name="Huang Y."/>
            <person name="Curreem S.O."/>
            <person name="Tsui S.K."/>
            <person name="Woo P.C."/>
        </authorList>
    </citation>
    <scope>NUCLEOTIDE SEQUENCE [LARGE SCALE GENOMIC DNA]</scope>
    <source>
        <strain evidence="11 12">HKU16</strain>
    </source>
</reference>
<dbReference type="GO" id="GO:0003677">
    <property type="term" value="F:DNA binding"/>
    <property type="evidence" value="ECO:0007669"/>
    <property type="project" value="UniProtKB-KW"/>
</dbReference>
<dbReference type="EMBL" id="LAYJ01000115">
    <property type="protein sequence ID" value="KKI49998.1"/>
    <property type="molecule type" value="Genomic_DNA"/>
</dbReference>
<comment type="caution">
    <text evidence="11">The sequence shown here is derived from an EMBL/GenBank/DDBJ whole genome shotgun (WGS) entry which is preliminary data.</text>
</comment>